<evidence type="ECO:0000313" key="1">
    <source>
        <dbReference type="EMBL" id="TSD09312.1"/>
    </source>
</evidence>
<dbReference type="AlphaFoldDB" id="A0A554MW15"/>
<dbReference type="InParanoid" id="A0A554MW15"/>
<proteinExistence type="predicted"/>
<gene>
    <name evidence="1" type="ORF">DP107_16335</name>
</gene>
<dbReference type="InterPro" id="IPR043851">
    <property type="entry name" value="DUF5813"/>
</dbReference>
<accession>A0A554MW15</accession>
<evidence type="ECO:0000313" key="2">
    <source>
        <dbReference type="Proteomes" id="UP000319894"/>
    </source>
</evidence>
<reference evidence="1 2" key="1">
    <citation type="submission" date="2018-06" db="EMBL/GenBank/DDBJ databases">
        <title>Natronomonas sp. F16-60 a new haloarchaeon isolated from a solar saltern of Isla Cristina, Huelva, Spain.</title>
        <authorList>
            <person name="Duran-Viseras A."/>
            <person name="Sanchez-Porro C."/>
            <person name="Ventosa A."/>
        </authorList>
    </citation>
    <scope>NUCLEOTIDE SEQUENCE [LARGE SCALE GENOMIC DNA]</scope>
    <source>
        <strain evidence="1 2">F16-60</strain>
    </source>
</reference>
<organism evidence="1 2">
    <name type="scientific">Haloglomus irregulare</name>
    <dbReference type="NCBI Taxonomy" id="2234134"/>
    <lineage>
        <taxon>Archaea</taxon>
        <taxon>Methanobacteriati</taxon>
        <taxon>Methanobacteriota</taxon>
        <taxon>Stenosarchaea group</taxon>
        <taxon>Halobacteria</taxon>
        <taxon>Halobacteriales</taxon>
        <taxon>Natronomonadaceae</taxon>
        <taxon>Haloglomus</taxon>
    </lineage>
</organism>
<protein>
    <submittedName>
        <fullName evidence="1">Uncharacterized protein</fullName>
    </submittedName>
</protein>
<dbReference type="RefSeq" id="WP_144263211.1">
    <property type="nucleotide sequence ID" value="NZ_QMDX01000014.1"/>
</dbReference>
<dbReference type="Pfam" id="PF19130">
    <property type="entry name" value="DUF5813"/>
    <property type="match status" value="1"/>
</dbReference>
<dbReference type="OrthoDB" id="213744at2157"/>
<sequence>MPDELPAAAARAFDAHDAYERAAGGPAFVLTTTRFDATTTARDDSETEWALTYELEVRAPMLSAVTADAVGPAVEEGWFDTFALRLEDAPGAVRDSVDTDLDVTEEADDAVVTYSFEWGDPDRAAAIAKAFAEFVEGTYMEGVVPGYDYQQPVSEMLASARGAGGDEGSGDPMPL</sequence>
<name>A0A554MW15_9EURY</name>
<dbReference type="Proteomes" id="UP000319894">
    <property type="component" value="Unassembled WGS sequence"/>
</dbReference>
<keyword evidence="2" id="KW-1185">Reference proteome</keyword>
<comment type="caution">
    <text evidence="1">The sequence shown here is derived from an EMBL/GenBank/DDBJ whole genome shotgun (WGS) entry which is preliminary data.</text>
</comment>
<dbReference type="EMBL" id="QMDX01000014">
    <property type="protein sequence ID" value="TSD09312.1"/>
    <property type="molecule type" value="Genomic_DNA"/>
</dbReference>